<evidence type="ECO:0000256" key="8">
    <source>
        <dbReference type="ARBA" id="ARBA00023160"/>
    </source>
</evidence>
<dbReference type="CDD" id="cd05282">
    <property type="entry name" value="ETR_like"/>
    <property type="match status" value="1"/>
</dbReference>
<dbReference type="PANTHER" id="PTHR43981:SF2">
    <property type="entry name" value="ENOYL-[ACYL-CARRIER-PROTEIN] REDUCTASE, MITOCHONDRIAL"/>
    <property type="match status" value="1"/>
</dbReference>
<sequence>MLAVQVVDYGKPWEVVRTMEATEPPSPPPGQLKVKLLAAPIHPADLLLMRGLYGKRPSLPMGMGGEGVASVVDVGEGTDFKRGDRVIIPYGHDTWADHLTISAKRAVKVPAGIDDAQASMAMINPFTARLMLTDFVDLAPGEFVIQNAANSGVGRAVIAIAKARGLRTVNVVRRPELIDELKAAGGDVVLVDGQDLPKRVAAATGSAPIRLGLEGVAGEAMRSLTGTVAEGGKLVVYAGMSAQPAVAFPPHLIFRDLTIRGFWLIKWFRSADPRLVAEIQHEVLPLIADGSIKVPVEHIYPLSSAREAISHAARAKGKILFTAS</sequence>
<comment type="catalytic activity">
    <reaction evidence="10">
        <text>a 2,3-saturated acyl-[ACP] + NADP(+) = a (2E)-enoyl-[ACP] + NADPH + H(+)</text>
        <dbReference type="Rhea" id="RHEA:22564"/>
        <dbReference type="Rhea" id="RHEA-COMP:9925"/>
        <dbReference type="Rhea" id="RHEA-COMP:9926"/>
        <dbReference type="ChEBI" id="CHEBI:15378"/>
        <dbReference type="ChEBI" id="CHEBI:57783"/>
        <dbReference type="ChEBI" id="CHEBI:58349"/>
        <dbReference type="ChEBI" id="CHEBI:78784"/>
        <dbReference type="ChEBI" id="CHEBI:78785"/>
        <dbReference type="EC" id="1.3.1.104"/>
    </reaction>
</comment>
<dbReference type="Gene3D" id="3.90.180.10">
    <property type="entry name" value="Medium-chain alcohol dehydrogenases, catalytic domain"/>
    <property type="match status" value="1"/>
</dbReference>
<dbReference type="SUPFAM" id="SSF51735">
    <property type="entry name" value="NAD(P)-binding Rossmann-fold domains"/>
    <property type="match status" value="1"/>
</dbReference>
<dbReference type="GO" id="GO:0141148">
    <property type="term" value="F:enoyl-[acyl-carrier-protein] reductase (NADPH) activity"/>
    <property type="evidence" value="ECO:0007669"/>
    <property type="project" value="UniProtKB-EC"/>
</dbReference>
<dbReference type="InterPro" id="IPR013149">
    <property type="entry name" value="ADH-like_C"/>
</dbReference>
<dbReference type="EC" id="1.3.1.104" evidence="9"/>
<keyword evidence="3" id="KW-0276">Fatty acid metabolism</keyword>
<dbReference type="Pfam" id="PF00107">
    <property type="entry name" value="ADH_zinc_N"/>
    <property type="match status" value="1"/>
</dbReference>
<dbReference type="PANTHER" id="PTHR43981">
    <property type="entry name" value="ENOYL-[ACYL-CARRIER-PROTEIN] REDUCTASE, MITOCHONDRIAL"/>
    <property type="match status" value="1"/>
</dbReference>
<keyword evidence="2" id="KW-0444">Lipid biosynthesis</keyword>
<keyword evidence="13" id="KW-1185">Reference proteome</keyword>
<protein>
    <recommendedName>
        <fullName evidence="9">enoyl-[acyl-carrier-protein] reductase</fullName>
        <ecNumber evidence="9">1.3.1.104</ecNumber>
    </recommendedName>
</protein>
<keyword evidence="5" id="KW-0809">Transit peptide</keyword>
<gene>
    <name evidence="12" type="primary">qorA_1</name>
    <name evidence="12" type="ORF">CI1B_09200</name>
</gene>
<proteinExistence type="inferred from homology"/>
<dbReference type="RefSeq" id="WP_139857610.1">
    <property type="nucleotide sequence ID" value="NZ_CAADFC020000004.1"/>
</dbReference>
<evidence type="ECO:0000256" key="5">
    <source>
        <dbReference type="ARBA" id="ARBA00022946"/>
    </source>
</evidence>
<accession>A0A508SSR8</accession>
<dbReference type="GO" id="GO:0006633">
    <property type="term" value="P:fatty acid biosynthetic process"/>
    <property type="evidence" value="ECO:0007669"/>
    <property type="project" value="UniProtKB-KW"/>
</dbReference>
<dbReference type="InterPro" id="IPR013154">
    <property type="entry name" value="ADH-like_N"/>
</dbReference>
<evidence type="ECO:0000259" key="11">
    <source>
        <dbReference type="SMART" id="SM00829"/>
    </source>
</evidence>
<dbReference type="AlphaFoldDB" id="A0A508SSR8"/>
<dbReference type="OrthoDB" id="9788224at2"/>
<feature type="domain" description="Enoyl reductase (ER)" evidence="11">
    <location>
        <begin position="14"/>
        <end position="321"/>
    </location>
</feature>
<evidence type="ECO:0000313" key="12">
    <source>
        <dbReference type="EMBL" id="VIO65812.1"/>
    </source>
</evidence>
<comment type="caution">
    <text evidence="12">The sequence shown here is derived from an EMBL/GenBank/DDBJ whole genome shotgun (WGS) entry which is preliminary data.</text>
</comment>
<dbReference type="SMART" id="SM00829">
    <property type="entry name" value="PKS_ER"/>
    <property type="match status" value="1"/>
</dbReference>
<evidence type="ECO:0000313" key="13">
    <source>
        <dbReference type="Proteomes" id="UP000328092"/>
    </source>
</evidence>
<keyword evidence="8" id="KW-0275">Fatty acid biosynthesis</keyword>
<dbReference type="Gene3D" id="3.40.50.720">
    <property type="entry name" value="NAD(P)-binding Rossmann-like Domain"/>
    <property type="match status" value="1"/>
</dbReference>
<keyword evidence="4" id="KW-0521">NADP</keyword>
<dbReference type="SUPFAM" id="SSF50129">
    <property type="entry name" value="GroES-like"/>
    <property type="match status" value="1"/>
</dbReference>
<dbReference type="Proteomes" id="UP000328092">
    <property type="component" value="Unassembled WGS sequence"/>
</dbReference>
<evidence type="ECO:0000256" key="4">
    <source>
        <dbReference type="ARBA" id="ARBA00022857"/>
    </source>
</evidence>
<dbReference type="EMBL" id="CAADFC020000004">
    <property type="protein sequence ID" value="VIO65812.1"/>
    <property type="molecule type" value="Genomic_DNA"/>
</dbReference>
<name>A0A508SSR8_9BRAD</name>
<keyword evidence="7" id="KW-0443">Lipid metabolism</keyword>
<evidence type="ECO:0000256" key="2">
    <source>
        <dbReference type="ARBA" id="ARBA00022516"/>
    </source>
</evidence>
<evidence type="ECO:0000256" key="9">
    <source>
        <dbReference type="ARBA" id="ARBA00038963"/>
    </source>
</evidence>
<evidence type="ECO:0000256" key="7">
    <source>
        <dbReference type="ARBA" id="ARBA00023098"/>
    </source>
</evidence>
<organism evidence="12 13">
    <name type="scientific">Bradyrhizobium ivorense</name>
    <dbReference type="NCBI Taxonomy" id="2511166"/>
    <lineage>
        <taxon>Bacteria</taxon>
        <taxon>Pseudomonadati</taxon>
        <taxon>Pseudomonadota</taxon>
        <taxon>Alphaproteobacteria</taxon>
        <taxon>Hyphomicrobiales</taxon>
        <taxon>Nitrobacteraceae</taxon>
        <taxon>Bradyrhizobium</taxon>
    </lineage>
</organism>
<dbReference type="InterPro" id="IPR051034">
    <property type="entry name" value="Mito_Enoyl-ACP_Reductase"/>
</dbReference>
<dbReference type="InterPro" id="IPR020843">
    <property type="entry name" value="ER"/>
</dbReference>
<reference evidence="12" key="1">
    <citation type="submission" date="2019-02" db="EMBL/GenBank/DDBJ databases">
        <authorList>
            <person name="Pothier F.J."/>
        </authorList>
    </citation>
    <scope>NUCLEOTIDE SEQUENCE</scope>
    <source>
        <strain evidence="12">CI-1B</strain>
    </source>
</reference>
<keyword evidence="6 12" id="KW-0560">Oxidoreductase</keyword>
<dbReference type="InterPro" id="IPR011032">
    <property type="entry name" value="GroES-like_sf"/>
</dbReference>
<evidence type="ECO:0000256" key="1">
    <source>
        <dbReference type="ARBA" id="ARBA00010371"/>
    </source>
</evidence>
<evidence type="ECO:0000256" key="6">
    <source>
        <dbReference type="ARBA" id="ARBA00023002"/>
    </source>
</evidence>
<evidence type="ECO:0000256" key="3">
    <source>
        <dbReference type="ARBA" id="ARBA00022832"/>
    </source>
</evidence>
<evidence type="ECO:0000256" key="10">
    <source>
        <dbReference type="ARBA" id="ARBA00048843"/>
    </source>
</evidence>
<dbReference type="InterPro" id="IPR036291">
    <property type="entry name" value="NAD(P)-bd_dom_sf"/>
</dbReference>
<dbReference type="Pfam" id="PF08240">
    <property type="entry name" value="ADH_N"/>
    <property type="match status" value="1"/>
</dbReference>
<comment type="similarity">
    <text evidence="1">Belongs to the zinc-containing alcohol dehydrogenase family. Quinone oxidoreductase subfamily.</text>
</comment>